<evidence type="ECO:0000256" key="2">
    <source>
        <dbReference type="ARBA" id="ARBA00022723"/>
    </source>
</evidence>
<dbReference type="PANTHER" id="PTHR11639">
    <property type="entry name" value="S100 CALCIUM-BINDING PROTEIN"/>
    <property type="match status" value="1"/>
</dbReference>
<sequence>MIYLLYQERWTRKIQGRQASSQHPHTHIPELPVMESAIGVLVSQFKAYAGTDGSSDTLSRDEFFKLVTLELPNFVKNAGDPVAIDQLMSSLDKDSDGELNFLEFWQLIGHLASKHGGFSQ</sequence>
<evidence type="ECO:0000256" key="1">
    <source>
        <dbReference type="ARBA" id="ARBA00007323"/>
    </source>
</evidence>
<dbReference type="GeneID" id="114448884"/>
<dbReference type="Gene3D" id="1.10.238.10">
    <property type="entry name" value="EF-hand"/>
    <property type="match status" value="1"/>
</dbReference>
<dbReference type="GO" id="GO:0048306">
    <property type="term" value="F:calcium-dependent protein binding"/>
    <property type="evidence" value="ECO:0007669"/>
    <property type="project" value="TreeGrafter"/>
</dbReference>
<dbReference type="PROSITE" id="PS00303">
    <property type="entry name" value="S100_CABP"/>
    <property type="match status" value="1"/>
</dbReference>
<keyword evidence="3" id="KW-0677">Repeat</keyword>
<evidence type="ECO:0000256" key="3">
    <source>
        <dbReference type="ARBA" id="ARBA00022737"/>
    </source>
</evidence>
<dbReference type="GO" id="GO:0048471">
    <property type="term" value="C:perinuclear region of cytoplasm"/>
    <property type="evidence" value="ECO:0007669"/>
    <property type="project" value="TreeGrafter"/>
</dbReference>
<dbReference type="RefSeq" id="XP_028281905.1">
    <property type="nucleotide sequence ID" value="XM_028426104.1"/>
</dbReference>
<dbReference type="Proteomes" id="UP000515145">
    <property type="component" value="Chromosome 16"/>
</dbReference>
<protein>
    <recommendedName>
        <fullName evidence="5">Protein S100</fullName>
    </recommendedName>
    <alternativeName>
        <fullName evidence="5">S100 calcium-binding protein</fullName>
    </alternativeName>
</protein>
<dbReference type="InterPro" id="IPR002048">
    <property type="entry name" value="EF_hand_dom"/>
</dbReference>
<dbReference type="InterPro" id="IPR013787">
    <property type="entry name" value="S100_Ca-bd_sub"/>
</dbReference>
<keyword evidence="2 5" id="KW-0479">Metal-binding</keyword>
<keyword evidence="7" id="KW-1185">Reference proteome</keyword>
<dbReference type="PROSITE" id="PS00018">
    <property type="entry name" value="EF_HAND_1"/>
    <property type="match status" value="1"/>
</dbReference>
<reference evidence="8" key="1">
    <citation type="submission" date="2025-08" db="UniProtKB">
        <authorList>
            <consortium name="RefSeq"/>
        </authorList>
    </citation>
    <scope>IDENTIFICATION</scope>
</reference>
<dbReference type="GO" id="GO:0005615">
    <property type="term" value="C:extracellular space"/>
    <property type="evidence" value="ECO:0007669"/>
    <property type="project" value="TreeGrafter"/>
</dbReference>
<dbReference type="InParanoid" id="A0A6P7JY72"/>
<evidence type="ECO:0000313" key="8">
    <source>
        <dbReference type="RefSeq" id="XP_028281905.1"/>
    </source>
</evidence>
<dbReference type="Pfam" id="PF01023">
    <property type="entry name" value="S_100"/>
    <property type="match status" value="1"/>
</dbReference>
<organism evidence="7 8">
    <name type="scientific">Parambassis ranga</name>
    <name type="common">Indian glassy fish</name>
    <dbReference type="NCBI Taxonomy" id="210632"/>
    <lineage>
        <taxon>Eukaryota</taxon>
        <taxon>Metazoa</taxon>
        <taxon>Chordata</taxon>
        <taxon>Craniata</taxon>
        <taxon>Vertebrata</taxon>
        <taxon>Euteleostomi</taxon>
        <taxon>Actinopterygii</taxon>
        <taxon>Neopterygii</taxon>
        <taxon>Teleostei</taxon>
        <taxon>Neoteleostei</taxon>
        <taxon>Acanthomorphata</taxon>
        <taxon>Ovalentaria</taxon>
        <taxon>Ambassidae</taxon>
        <taxon>Parambassis</taxon>
    </lineage>
</organism>
<evidence type="ECO:0000256" key="4">
    <source>
        <dbReference type="ARBA" id="ARBA00022837"/>
    </source>
</evidence>
<dbReference type="CDD" id="cd00213">
    <property type="entry name" value="S-100"/>
    <property type="match status" value="1"/>
</dbReference>
<dbReference type="InterPro" id="IPR011992">
    <property type="entry name" value="EF-hand-dom_pair"/>
</dbReference>
<keyword evidence="4 5" id="KW-0106">Calcium</keyword>
<dbReference type="InterPro" id="IPR034325">
    <property type="entry name" value="S-100_dom"/>
</dbReference>
<gene>
    <name evidence="8" type="primary">LOC114448884</name>
</gene>
<evidence type="ECO:0000259" key="6">
    <source>
        <dbReference type="PROSITE" id="PS50222"/>
    </source>
</evidence>
<feature type="domain" description="EF-hand" evidence="6">
    <location>
        <begin position="79"/>
        <end position="114"/>
    </location>
</feature>
<dbReference type="InterPro" id="IPR001751">
    <property type="entry name" value="S100/CaBP7/8-like_CS"/>
</dbReference>
<evidence type="ECO:0000256" key="5">
    <source>
        <dbReference type="RuleBase" id="RU361184"/>
    </source>
</evidence>
<proteinExistence type="inferred from homology"/>
<name>A0A6P7JY72_9TELE</name>
<accession>A0A6P7JY72</accession>
<comment type="similarity">
    <text evidence="1 5">Belongs to the S-100 family.</text>
</comment>
<dbReference type="FunCoup" id="A0A6P7JY72">
    <property type="interactions" value="3"/>
</dbReference>
<dbReference type="PROSITE" id="PS50222">
    <property type="entry name" value="EF_HAND_2"/>
    <property type="match status" value="1"/>
</dbReference>
<dbReference type="AlphaFoldDB" id="A0A6P7JY72"/>
<evidence type="ECO:0000313" key="7">
    <source>
        <dbReference type="Proteomes" id="UP000515145"/>
    </source>
</evidence>
<dbReference type="OrthoDB" id="9451669at2759"/>
<dbReference type="SMART" id="SM01394">
    <property type="entry name" value="S_100"/>
    <property type="match status" value="1"/>
</dbReference>
<dbReference type="GO" id="GO:0046914">
    <property type="term" value="F:transition metal ion binding"/>
    <property type="evidence" value="ECO:0007669"/>
    <property type="project" value="InterPro"/>
</dbReference>
<dbReference type="SUPFAM" id="SSF47473">
    <property type="entry name" value="EF-hand"/>
    <property type="match status" value="1"/>
</dbReference>
<dbReference type="InterPro" id="IPR018247">
    <property type="entry name" value="EF_Hand_1_Ca_BS"/>
</dbReference>
<dbReference type="PANTHER" id="PTHR11639:SF130">
    <property type="entry name" value="PROTEIN S100-A11"/>
    <property type="match status" value="1"/>
</dbReference>
<dbReference type="GO" id="GO:0005509">
    <property type="term" value="F:calcium ion binding"/>
    <property type="evidence" value="ECO:0007669"/>
    <property type="project" value="InterPro"/>
</dbReference>